<accession>Q2SPA6</accession>
<dbReference type="Pfam" id="PF14080">
    <property type="entry name" value="DUF4261"/>
    <property type="match status" value="1"/>
</dbReference>
<reference evidence="2 3" key="1">
    <citation type="journal article" date="2005" name="Nucleic Acids Res.">
        <title>Genomic blueprint of Hahella chejuensis, a marine microbe producing an algicidal agent.</title>
        <authorList>
            <person name="Jeong H."/>
            <person name="Yim J.H."/>
            <person name="Lee C."/>
            <person name="Choi S.-H."/>
            <person name="Park Y.K."/>
            <person name="Yoon S.H."/>
            <person name="Hur C.-G."/>
            <person name="Kang H.-Y."/>
            <person name="Kim D."/>
            <person name="Lee H.H."/>
            <person name="Park K.H."/>
            <person name="Park S.-H."/>
            <person name="Park H.-S."/>
            <person name="Lee H.K."/>
            <person name="Oh T.K."/>
            <person name="Kim J.F."/>
        </authorList>
    </citation>
    <scope>NUCLEOTIDE SEQUENCE [LARGE SCALE GENOMIC DNA]</scope>
    <source>
        <strain evidence="2 3">KCTC 2396</strain>
    </source>
</reference>
<organism evidence="2 3">
    <name type="scientific">Hahella chejuensis (strain KCTC 2396)</name>
    <dbReference type="NCBI Taxonomy" id="349521"/>
    <lineage>
        <taxon>Bacteria</taxon>
        <taxon>Pseudomonadati</taxon>
        <taxon>Pseudomonadota</taxon>
        <taxon>Gammaproteobacteria</taxon>
        <taxon>Oceanospirillales</taxon>
        <taxon>Hahellaceae</taxon>
        <taxon>Hahella</taxon>
    </lineage>
</organism>
<dbReference type="RefSeq" id="WP_011394595.1">
    <property type="nucleotide sequence ID" value="NC_007645.1"/>
</dbReference>
<gene>
    <name evidence="2" type="ordered locus">HCH_00616</name>
</gene>
<dbReference type="EMBL" id="CP000155">
    <property type="protein sequence ID" value="ABC27518.1"/>
    <property type="molecule type" value="Genomic_DNA"/>
</dbReference>
<dbReference type="HOGENOM" id="CLU_086315_0_0_6"/>
<sequence length="281" mass="31087">MNNQTANQNPAFPGAIQMMLLASPFTLSVTELEAYLREELDNQSVTVQGSENAEDGYVITWGGMAFAVMVIDKPIPADTFNVALRTSHRLKNGEQLIKDHKAHLIISPLNTTDDQLRAIYSALRVMTIADLLAQRAKPLAFYWSNSEVLADNEQFAQAVRVAGEAMEKFNSDVPNALYGLPTTYLAGIRILSSKDKNMFGAITKGLDALTGFEIQIDPFQCKPSEVAKHLYSMVGYILANGPVFSEGNTIGIERDKQFRMRKIPANDVLPARWAMNVETIN</sequence>
<dbReference type="InterPro" id="IPR025357">
    <property type="entry name" value="DUF4261"/>
</dbReference>
<dbReference type="STRING" id="349521.HCH_00616"/>
<keyword evidence="3" id="KW-1185">Reference proteome</keyword>
<dbReference type="eggNOG" id="ENOG5033P7Q">
    <property type="taxonomic scope" value="Bacteria"/>
</dbReference>
<dbReference type="AlphaFoldDB" id="Q2SPA6"/>
<proteinExistence type="predicted"/>
<dbReference type="Proteomes" id="UP000000238">
    <property type="component" value="Chromosome"/>
</dbReference>
<evidence type="ECO:0000259" key="1">
    <source>
        <dbReference type="Pfam" id="PF14080"/>
    </source>
</evidence>
<name>Q2SPA6_HAHCH</name>
<protein>
    <recommendedName>
        <fullName evidence="1">DUF4261 domain-containing protein</fullName>
    </recommendedName>
</protein>
<dbReference type="KEGG" id="hch:HCH_00616"/>
<evidence type="ECO:0000313" key="3">
    <source>
        <dbReference type="Proteomes" id="UP000000238"/>
    </source>
</evidence>
<evidence type="ECO:0000313" key="2">
    <source>
        <dbReference type="EMBL" id="ABC27518.1"/>
    </source>
</evidence>
<feature type="domain" description="DUF4261" evidence="1">
    <location>
        <begin position="202"/>
        <end position="278"/>
    </location>
</feature>